<gene>
    <name evidence="1" type="ORF">SAMN05445060_2725</name>
</gene>
<dbReference type="EMBL" id="FTNT01000008">
    <property type="protein sequence ID" value="SIS11321.1"/>
    <property type="molecule type" value="Genomic_DNA"/>
</dbReference>
<organism evidence="1 2">
    <name type="scientific">Williamsia sterculiae</name>
    <dbReference type="NCBI Taxonomy" id="1344003"/>
    <lineage>
        <taxon>Bacteria</taxon>
        <taxon>Bacillati</taxon>
        <taxon>Actinomycetota</taxon>
        <taxon>Actinomycetes</taxon>
        <taxon>Mycobacteriales</taxon>
        <taxon>Nocardiaceae</taxon>
        <taxon>Williamsia</taxon>
    </lineage>
</organism>
<evidence type="ECO:0000313" key="2">
    <source>
        <dbReference type="Proteomes" id="UP000186218"/>
    </source>
</evidence>
<dbReference type="Proteomes" id="UP000186218">
    <property type="component" value="Unassembled WGS sequence"/>
</dbReference>
<dbReference type="AlphaFoldDB" id="A0A1N7GFH3"/>
<dbReference type="STRING" id="1344003.SAMN05445060_2725"/>
<dbReference type="RefSeq" id="WP_076480415.1">
    <property type="nucleotide sequence ID" value="NZ_FTNT01000008.1"/>
</dbReference>
<name>A0A1N7GFH3_9NOCA</name>
<sequence length="129" mass="14036">MVRVVANKKIDLTGLYEGWGNDCYAVVRPCTTEEVKGFFTRAQAKDANGDVLQDDLIREHFVSCRGLVVDDDGKESVGDLTVDDVVELPDLSDKIAAACIRSDLDPKALREAALSSMQSIGDEKSTATR</sequence>
<protein>
    <submittedName>
        <fullName evidence="1">Uncharacterized protein</fullName>
    </submittedName>
</protein>
<keyword evidence="2" id="KW-1185">Reference proteome</keyword>
<proteinExistence type="predicted"/>
<accession>A0A1N7GFH3</accession>
<evidence type="ECO:0000313" key="1">
    <source>
        <dbReference type="EMBL" id="SIS11321.1"/>
    </source>
</evidence>
<reference evidence="1 2" key="1">
    <citation type="submission" date="2017-01" db="EMBL/GenBank/DDBJ databases">
        <authorList>
            <person name="Mah S.A."/>
            <person name="Swanson W.J."/>
            <person name="Moy G.W."/>
            <person name="Vacquier V.D."/>
        </authorList>
    </citation>
    <scope>NUCLEOTIDE SEQUENCE [LARGE SCALE GENOMIC DNA]</scope>
    <source>
        <strain evidence="1 2">CPCC 203464</strain>
    </source>
</reference>